<organism evidence="1 2">
    <name type="scientific">Deinococcus cellulosilyticus (strain DSM 18568 / NBRC 106333 / KACC 11606 / 5516J-15)</name>
    <dbReference type="NCBI Taxonomy" id="1223518"/>
    <lineage>
        <taxon>Bacteria</taxon>
        <taxon>Thermotogati</taxon>
        <taxon>Deinococcota</taxon>
        <taxon>Deinococci</taxon>
        <taxon>Deinococcales</taxon>
        <taxon>Deinococcaceae</taxon>
        <taxon>Deinococcus</taxon>
    </lineage>
</organism>
<dbReference type="SUPFAM" id="SSF53474">
    <property type="entry name" value="alpha/beta-Hydrolases"/>
    <property type="match status" value="1"/>
</dbReference>
<dbReference type="OrthoDB" id="9804993at2"/>
<keyword evidence="1" id="KW-0378">Hydrolase</keyword>
<gene>
    <name evidence="1" type="ORF">DC3_42370</name>
</gene>
<dbReference type="EMBL" id="BJXB01000022">
    <property type="protein sequence ID" value="GEM48602.1"/>
    <property type="molecule type" value="Genomic_DNA"/>
</dbReference>
<dbReference type="RefSeq" id="WP_146887809.1">
    <property type="nucleotide sequence ID" value="NZ_BJXB01000022.1"/>
</dbReference>
<accession>A0A511N6W5</accession>
<dbReference type="InterPro" id="IPR029058">
    <property type="entry name" value="AB_hydrolase_fold"/>
</dbReference>
<dbReference type="Pfam" id="PF06821">
    <property type="entry name" value="Ser_hydrolase"/>
    <property type="match status" value="1"/>
</dbReference>
<reference evidence="1 2" key="1">
    <citation type="submission" date="2019-07" db="EMBL/GenBank/DDBJ databases">
        <title>Whole genome shotgun sequence of Deinococcus cellulosilyticus NBRC 106333.</title>
        <authorList>
            <person name="Hosoyama A."/>
            <person name="Uohara A."/>
            <person name="Ohji S."/>
            <person name="Ichikawa N."/>
        </authorList>
    </citation>
    <scope>NUCLEOTIDE SEQUENCE [LARGE SCALE GENOMIC DNA]</scope>
    <source>
        <strain evidence="1 2">NBRC 106333</strain>
    </source>
</reference>
<dbReference type="InterPro" id="IPR010662">
    <property type="entry name" value="RBBP9/YdeN"/>
</dbReference>
<sequence>MTRVLTLPGWGSSGPEHWQTLWEKMHGFQRIEQDNWERPDLRNWTSRLDEVIGQSEEPTVILAHSLGCQAMAHWGCCVINHPVVAVLMVAPPDLARKDTPEEVKSFTPMHLEPLPFRAVVVASTDDPYATIERSQEMAQAWGAAFINVGSKGHINSASGLGLWDEGYAIYQHLLEIVQVK</sequence>
<comment type="caution">
    <text evidence="1">The sequence shown here is derived from an EMBL/GenBank/DDBJ whole genome shotgun (WGS) entry which is preliminary data.</text>
</comment>
<keyword evidence="2" id="KW-1185">Reference proteome</keyword>
<name>A0A511N6W5_DEIC1</name>
<dbReference type="GO" id="GO:0016787">
    <property type="term" value="F:hydrolase activity"/>
    <property type="evidence" value="ECO:0007669"/>
    <property type="project" value="UniProtKB-KW"/>
</dbReference>
<evidence type="ECO:0000313" key="2">
    <source>
        <dbReference type="Proteomes" id="UP000321306"/>
    </source>
</evidence>
<proteinExistence type="predicted"/>
<dbReference type="Gene3D" id="3.40.50.1820">
    <property type="entry name" value="alpha/beta hydrolase"/>
    <property type="match status" value="1"/>
</dbReference>
<evidence type="ECO:0000313" key="1">
    <source>
        <dbReference type="EMBL" id="GEM48602.1"/>
    </source>
</evidence>
<dbReference type="AlphaFoldDB" id="A0A511N6W5"/>
<protein>
    <submittedName>
        <fullName evidence="1">Alpha/beta hydrolase</fullName>
    </submittedName>
</protein>
<dbReference type="Proteomes" id="UP000321306">
    <property type="component" value="Unassembled WGS sequence"/>
</dbReference>